<dbReference type="OrthoDB" id="8053277at2759"/>
<keyword evidence="2" id="KW-1185">Reference proteome</keyword>
<dbReference type="Proteomes" id="UP000765509">
    <property type="component" value="Unassembled WGS sequence"/>
</dbReference>
<organism evidence="1 2">
    <name type="scientific">Austropuccinia psidii MF-1</name>
    <dbReference type="NCBI Taxonomy" id="1389203"/>
    <lineage>
        <taxon>Eukaryota</taxon>
        <taxon>Fungi</taxon>
        <taxon>Dikarya</taxon>
        <taxon>Basidiomycota</taxon>
        <taxon>Pucciniomycotina</taxon>
        <taxon>Pucciniomycetes</taxon>
        <taxon>Pucciniales</taxon>
        <taxon>Sphaerophragmiaceae</taxon>
        <taxon>Austropuccinia</taxon>
    </lineage>
</organism>
<dbReference type="AlphaFoldDB" id="A0A9Q3K5R3"/>
<sequence>MGSLVYPGYRGKHVVINSIFYSPDATGALILPGALFNAGALLDLTGNDILISTCSEGPVLRASYSASGRKWELPVTGALGQKYKSGLSLSNQGTHLEDSKE</sequence>
<accession>A0A9Q3K5R3</accession>
<evidence type="ECO:0000313" key="1">
    <source>
        <dbReference type="EMBL" id="MBW0574121.1"/>
    </source>
</evidence>
<protein>
    <submittedName>
        <fullName evidence="1">Uncharacterized protein</fullName>
    </submittedName>
</protein>
<gene>
    <name evidence="1" type="ORF">O181_113836</name>
</gene>
<comment type="caution">
    <text evidence="1">The sequence shown here is derived from an EMBL/GenBank/DDBJ whole genome shotgun (WGS) entry which is preliminary data.</text>
</comment>
<reference evidence="1" key="1">
    <citation type="submission" date="2021-03" db="EMBL/GenBank/DDBJ databases">
        <title>Draft genome sequence of rust myrtle Austropuccinia psidii MF-1, a brazilian biotype.</title>
        <authorList>
            <person name="Quecine M.C."/>
            <person name="Pachon D.M.R."/>
            <person name="Bonatelli M.L."/>
            <person name="Correr F.H."/>
            <person name="Franceschini L.M."/>
            <person name="Leite T.F."/>
            <person name="Margarido G.R.A."/>
            <person name="Almeida C.A."/>
            <person name="Ferrarezi J.A."/>
            <person name="Labate C.A."/>
        </authorList>
    </citation>
    <scope>NUCLEOTIDE SEQUENCE</scope>
    <source>
        <strain evidence="1">MF-1</strain>
    </source>
</reference>
<dbReference type="EMBL" id="AVOT02093530">
    <property type="protein sequence ID" value="MBW0574121.1"/>
    <property type="molecule type" value="Genomic_DNA"/>
</dbReference>
<evidence type="ECO:0000313" key="2">
    <source>
        <dbReference type="Proteomes" id="UP000765509"/>
    </source>
</evidence>
<proteinExistence type="predicted"/>
<name>A0A9Q3K5R3_9BASI</name>